<dbReference type="EMBL" id="JAZGQO010000007">
    <property type="protein sequence ID" value="KAK6180622.1"/>
    <property type="molecule type" value="Genomic_DNA"/>
</dbReference>
<keyword evidence="2" id="KW-1185">Reference proteome</keyword>
<sequence>MGIGSNVLAYFMTLINVIKSKFQIPVHAPTNIVQEATEEEKVNEGTTKVELTTQEATTAELLPNCSVYTQLDLFNKAVSLNEAGFLSQSDVSPNNENGDITNSSYEDSVRYQERASEPEFIANDKDISLKRTDENDIKNNLTSDKYCADICLKDRIDWLKDKVQGDYANTCAIHCIYVGVKISQGVPWEYIQNEYGYLCGDEKDDKVILDLINTNILPRIDNDKNPKRTFLYYKRFGLTKKNMDMAIMRCLGKKPCYGGLLSKNEIGKILNEYRPAIYFVFHGRSSMFHVTLLATFIKGNRPLYFNPHGGCDDISPYCPCDKCREDILHILGPKKTVKKNPGKMLMMQKTKIQY</sequence>
<name>A0AAN8JPJ5_PATCE</name>
<organism evidence="1 2">
    <name type="scientific">Patella caerulea</name>
    <name type="common">Rayed Mediterranean limpet</name>
    <dbReference type="NCBI Taxonomy" id="87958"/>
    <lineage>
        <taxon>Eukaryota</taxon>
        <taxon>Metazoa</taxon>
        <taxon>Spiralia</taxon>
        <taxon>Lophotrochozoa</taxon>
        <taxon>Mollusca</taxon>
        <taxon>Gastropoda</taxon>
        <taxon>Patellogastropoda</taxon>
        <taxon>Patelloidea</taxon>
        <taxon>Patellidae</taxon>
        <taxon>Patella</taxon>
    </lineage>
</organism>
<protein>
    <submittedName>
        <fullName evidence="1">Uncharacterized protein</fullName>
    </submittedName>
</protein>
<dbReference type="Proteomes" id="UP001347796">
    <property type="component" value="Unassembled WGS sequence"/>
</dbReference>
<comment type="caution">
    <text evidence="1">The sequence shown here is derived from an EMBL/GenBank/DDBJ whole genome shotgun (WGS) entry which is preliminary data.</text>
</comment>
<gene>
    <name evidence="1" type="ORF">SNE40_008638</name>
</gene>
<evidence type="ECO:0000313" key="2">
    <source>
        <dbReference type="Proteomes" id="UP001347796"/>
    </source>
</evidence>
<dbReference type="AlphaFoldDB" id="A0AAN8JPJ5"/>
<accession>A0AAN8JPJ5</accession>
<evidence type="ECO:0000313" key="1">
    <source>
        <dbReference type="EMBL" id="KAK6180622.1"/>
    </source>
</evidence>
<proteinExistence type="predicted"/>
<reference evidence="1 2" key="1">
    <citation type="submission" date="2024-01" db="EMBL/GenBank/DDBJ databases">
        <title>The genome of the rayed Mediterranean limpet Patella caerulea (Linnaeus, 1758).</title>
        <authorList>
            <person name="Anh-Thu Weber A."/>
            <person name="Halstead-Nussloch G."/>
        </authorList>
    </citation>
    <scope>NUCLEOTIDE SEQUENCE [LARGE SCALE GENOMIC DNA]</scope>
    <source>
        <strain evidence="1">AATW-2023a</strain>
        <tissue evidence="1">Whole specimen</tissue>
    </source>
</reference>